<dbReference type="PANTHER" id="PTHR33067">
    <property type="entry name" value="RNA-DIRECTED DNA POLYMERASE-RELATED"/>
    <property type="match status" value="1"/>
</dbReference>
<evidence type="ECO:0000313" key="2">
    <source>
        <dbReference type="Proteomes" id="UP000325315"/>
    </source>
</evidence>
<dbReference type="Proteomes" id="UP000325315">
    <property type="component" value="Unassembled WGS sequence"/>
</dbReference>
<dbReference type="OrthoDB" id="778454at2759"/>
<dbReference type="AlphaFoldDB" id="A0A5B6VL04"/>
<dbReference type="Gene3D" id="2.40.70.10">
    <property type="entry name" value="Acid Proteases"/>
    <property type="match status" value="1"/>
</dbReference>
<accession>A0A5B6VL04</accession>
<comment type="caution">
    <text evidence="1">The sequence shown here is derived from an EMBL/GenBank/DDBJ whole genome shotgun (WGS) entry which is preliminary data.</text>
</comment>
<sequence>MTPLLNKVVQISQIRRIQNQPPPPFPQRFQISKQDFEFNKFLDVLKKLHINIPLVEALEQMPNYVKFMKDILSKKRRLREFINVALIEGCEYKSNTYVYFQEAGNREIRPTSKIEDVLVRVDKIIFPVDFIILECEANKEVPIILGRPFLATDRTLVYVKKGELTMRVNDQHITFNVFDAMKCADTDEECHAVEIVDTIVEEEIANFYHNNYNDVAYLIKLIEAKIIEELGELMDVKRCFKSLNLLDRSFKPPRPSIEDPFLLKLKPLPAHMKYAYLGDNNTLPVIFFVALTVD</sequence>
<dbReference type="EMBL" id="SMMG02000006">
    <property type="protein sequence ID" value="KAA3469753.1"/>
    <property type="molecule type" value="Genomic_DNA"/>
</dbReference>
<name>A0A5B6VL04_9ROSI</name>
<evidence type="ECO:0000313" key="1">
    <source>
        <dbReference type="EMBL" id="KAA3469753.1"/>
    </source>
</evidence>
<dbReference type="PANTHER" id="PTHR33067:SF32">
    <property type="entry name" value="ASPARTIC PEPTIDASE DDI1-TYPE DOMAIN-CONTAINING PROTEIN"/>
    <property type="match status" value="1"/>
</dbReference>
<protein>
    <submittedName>
        <fullName evidence="1">Integrase, catalytic core</fullName>
    </submittedName>
</protein>
<dbReference type="InterPro" id="IPR021109">
    <property type="entry name" value="Peptidase_aspartic_dom_sf"/>
</dbReference>
<reference evidence="2" key="1">
    <citation type="journal article" date="2019" name="Plant Biotechnol. J.">
        <title>Genome sequencing of the Australian wild diploid species Gossypium australe highlights disease resistance and delayed gland morphogenesis.</title>
        <authorList>
            <person name="Cai Y."/>
            <person name="Cai X."/>
            <person name="Wang Q."/>
            <person name="Wang P."/>
            <person name="Zhang Y."/>
            <person name="Cai C."/>
            <person name="Xu Y."/>
            <person name="Wang K."/>
            <person name="Zhou Z."/>
            <person name="Wang C."/>
            <person name="Geng S."/>
            <person name="Li B."/>
            <person name="Dong Q."/>
            <person name="Hou Y."/>
            <person name="Wang H."/>
            <person name="Ai P."/>
            <person name="Liu Z."/>
            <person name="Yi F."/>
            <person name="Sun M."/>
            <person name="An G."/>
            <person name="Cheng J."/>
            <person name="Zhang Y."/>
            <person name="Shi Q."/>
            <person name="Xie Y."/>
            <person name="Shi X."/>
            <person name="Chang Y."/>
            <person name="Huang F."/>
            <person name="Chen Y."/>
            <person name="Hong S."/>
            <person name="Mi L."/>
            <person name="Sun Q."/>
            <person name="Zhang L."/>
            <person name="Zhou B."/>
            <person name="Peng R."/>
            <person name="Zhang X."/>
            <person name="Liu F."/>
        </authorList>
    </citation>
    <scope>NUCLEOTIDE SEQUENCE [LARGE SCALE GENOMIC DNA]</scope>
    <source>
        <strain evidence="2">cv. PA1801</strain>
    </source>
</reference>
<organism evidence="1 2">
    <name type="scientific">Gossypium australe</name>
    <dbReference type="NCBI Taxonomy" id="47621"/>
    <lineage>
        <taxon>Eukaryota</taxon>
        <taxon>Viridiplantae</taxon>
        <taxon>Streptophyta</taxon>
        <taxon>Embryophyta</taxon>
        <taxon>Tracheophyta</taxon>
        <taxon>Spermatophyta</taxon>
        <taxon>Magnoliopsida</taxon>
        <taxon>eudicotyledons</taxon>
        <taxon>Gunneridae</taxon>
        <taxon>Pentapetalae</taxon>
        <taxon>rosids</taxon>
        <taxon>malvids</taxon>
        <taxon>Malvales</taxon>
        <taxon>Malvaceae</taxon>
        <taxon>Malvoideae</taxon>
        <taxon>Gossypium</taxon>
    </lineage>
</organism>
<keyword evidence="2" id="KW-1185">Reference proteome</keyword>
<gene>
    <name evidence="1" type="ORF">EPI10_015513</name>
</gene>
<proteinExistence type="predicted"/>